<evidence type="ECO:0000313" key="2">
    <source>
        <dbReference type="Proteomes" id="UP000177707"/>
    </source>
</evidence>
<organism evidence="1 2">
    <name type="scientific">Candidatus Zambryskibacteria bacterium RIFCSPLOWO2_01_FULL_39_39</name>
    <dbReference type="NCBI Taxonomy" id="1802758"/>
    <lineage>
        <taxon>Bacteria</taxon>
        <taxon>Candidatus Zambryskiibacteriota</taxon>
    </lineage>
</organism>
<name>A0A1G2TZ78_9BACT</name>
<reference evidence="1 2" key="1">
    <citation type="journal article" date="2016" name="Nat. Commun.">
        <title>Thousands of microbial genomes shed light on interconnected biogeochemical processes in an aquifer system.</title>
        <authorList>
            <person name="Anantharaman K."/>
            <person name="Brown C.T."/>
            <person name="Hug L.A."/>
            <person name="Sharon I."/>
            <person name="Castelle C.J."/>
            <person name="Probst A.J."/>
            <person name="Thomas B.C."/>
            <person name="Singh A."/>
            <person name="Wilkins M.J."/>
            <person name="Karaoz U."/>
            <person name="Brodie E.L."/>
            <person name="Williams K.H."/>
            <person name="Hubbard S.S."/>
            <person name="Banfield J.F."/>
        </authorList>
    </citation>
    <scope>NUCLEOTIDE SEQUENCE [LARGE SCALE GENOMIC DNA]</scope>
</reference>
<accession>A0A1G2TZ78</accession>
<evidence type="ECO:0000313" key="1">
    <source>
        <dbReference type="EMBL" id="OHB01930.1"/>
    </source>
</evidence>
<proteinExistence type="predicted"/>
<dbReference type="Proteomes" id="UP000177707">
    <property type="component" value="Unassembled WGS sequence"/>
</dbReference>
<dbReference type="STRING" id="1802758.A3A96_00620"/>
<protein>
    <submittedName>
        <fullName evidence="1">Uncharacterized protein</fullName>
    </submittedName>
</protein>
<dbReference type="AlphaFoldDB" id="A0A1G2TZ78"/>
<dbReference type="EMBL" id="MHWB01000009">
    <property type="protein sequence ID" value="OHB01930.1"/>
    <property type="molecule type" value="Genomic_DNA"/>
</dbReference>
<gene>
    <name evidence="1" type="ORF">A3A96_00620</name>
</gene>
<comment type="caution">
    <text evidence="1">The sequence shown here is derived from an EMBL/GenBank/DDBJ whole genome shotgun (WGS) entry which is preliminary data.</text>
</comment>
<sequence>MDINRRKFLKIILIGSGTFLVGKILEPLFSKSLFSDEPLAKTNSLTKINGGDSHAFRVVEDKKSLSIYDNSGEEIFQIDKGA</sequence>